<keyword evidence="1" id="KW-0677">Repeat</keyword>
<dbReference type="Proteomes" id="UP000664169">
    <property type="component" value="Unassembled WGS sequence"/>
</dbReference>
<dbReference type="PROSITE" id="PS50837">
    <property type="entry name" value="NACHT"/>
    <property type="match status" value="1"/>
</dbReference>
<proteinExistence type="predicted"/>
<evidence type="ECO:0000256" key="1">
    <source>
        <dbReference type="ARBA" id="ARBA00022737"/>
    </source>
</evidence>
<name>A0A8H3F829_9LECA</name>
<dbReference type="InterPro" id="IPR015943">
    <property type="entry name" value="WD40/YVTN_repeat-like_dom_sf"/>
</dbReference>
<feature type="domain" description="NACHT" evidence="2">
    <location>
        <begin position="354"/>
        <end position="488"/>
    </location>
</feature>
<evidence type="ECO:0000259" key="2">
    <source>
        <dbReference type="PROSITE" id="PS50837"/>
    </source>
</evidence>
<dbReference type="SUPFAM" id="SSF82171">
    <property type="entry name" value="DPP6 N-terminal domain-like"/>
    <property type="match status" value="1"/>
</dbReference>
<gene>
    <name evidence="3" type="ORF">GOMPHAMPRED_001908</name>
</gene>
<dbReference type="PANTHER" id="PTHR10039">
    <property type="entry name" value="AMELOGENIN"/>
    <property type="match status" value="1"/>
</dbReference>
<dbReference type="InterPro" id="IPR056884">
    <property type="entry name" value="NPHP3-like_N"/>
</dbReference>
<evidence type="ECO:0000313" key="4">
    <source>
        <dbReference type="Proteomes" id="UP000664169"/>
    </source>
</evidence>
<sequence>MPSGLKRIFQNRGKQKNITHAVTNQLEDLSVEERSSLAANASASNTTPSDLPAYIASEGERQPQDVATVAAAVEVQATAIKKRPDISEQLWNDAYEELSKESPKLMLAYEAVLSKQLRESGDDREPNANDIATDITTRKAQLQRIITKGLLRTEHEAAKKKAVTASVETVDRIKGIVATGLQPSPEATLIWTALTAILPLVLNASEQSAKNRDGIDLVLVLLRKTEILSPRVLADHDGESLRREFTRKLYKKLLSYLIKSTCYYYKNRLVSMLSDSIKLDDWDEQIKSIRDAESDLKKLLDELTPWSKEDSDCLAKFFITNPRHDKIRIEKRAGGLLRDCYQWIFEHTSYKNCGDPGKGKTMMLCGVINELAMDKLVAFFFCEAKYQKTHDNSTAVLRGLIWMLAGQDRRLIQHIRRYTDSTSDNVYHDVNSFIALSEIFEAMLSDLKNVVLVVDALDECVEGRNHLLDLIKRTTISYQVQWLVSSRPWSAIEIRLTGLPRLALELETSVERAVQSYVEFKVQELSHEKTYRQETTQFVLQHLNANATGTFLWVSLVCTNLNEVSKRLAEKVVVEYPSTLDGVYQHMHQHVQTSQDSDVLNKVLMVVSLVYRPISIEELKNIIGLLEENVESLEEIVQDCGSFLKIRHNIVEFVHQSAQEYIRRSVTGPEAVHREIYSCSMKAMFDILERNMYHLTDPATAIETISSPSPDPLSAMNYCCLYWAQHLQKMNCVEDDLIEHSHLMVFFYKFYLYWLEAIALLEEVPQAVYSMHIVQVIAKCFTTLSLATFISDANRFMLYFRHMLVEFPLQIYDAGLTFSPTNSLVRKAFIKEQPSWVTMKIHPEPEWPAFITGFFVGGRTANIRCCIGSTDGKWIATCWADYIEVWDAIRGVLVHVYHFQDYSGDRPRWSYTGGLAFSEDNSRLYVITFHPLETGSMTWKVLSWDLDTNEFQQNLSFVAEVWDLSLNACYVASITAEGDGSTIQLHDIKRGMRVTCTIDGERVESPEDGLIAFANDNSAVSVWKKTGWFHVWLTKGMNCVCTIQGTKFYSCRALALSSLGRLLAVAGRFDQFSSMVQVYHVQTGTLLWSKEYICHQLIFLYHGPHIAMGEAGSLKVLHEESGEVLNTESIPHIKRIATCGQLIVVVEDPNMRYFIGLYEPYSLLKRNGSTRDVGYFLRDQHLSLVIQNKESMADHNGYYFQQRCIDSGKLLYQSPKLKHRPIVWLDKERCFLAVNSTDHLTIWTIHENELVRHSVWEVSHGQFYGFPFFAPNGVRIAIPLEDQTIIIDLDQRSMTSNHVPCSEPQGEWLDNGRLFFRKASEGSILWSLEKGFIHIHLHPEFLWTSTWGTWLANKKNKSSLFHQGSKDVPLKSRIYDCIEIWDMAVVKLRSVINIDGSVKQVTVLPDIDKLLIATLHPYQSRQVSLWTTSGTLETSVQLDEYFHMVHPLTDSLLQTERGVLSIDCGIRFGSEQDVYRAKDWFYRDGKKVLWIPPSYHYFPYNTFGGQKSSVYSDGMSMFKHASDKVTVLKFSFQ</sequence>
<dbReference type="EMBL" id="CAJPDQ010000015">
    <property type="protein sequence ID" value="CAF9919876.1"/>
    <property type="molecule type" value="Genomic_DNA"/>
</dbReference>
<dbReference type="OrthoDB" id="538223at2759"/>
<dbReference type="Pfam" id="PF24883">
    <property type="entry name" value="NPHP3_N"/>
    <property type="match status" value="1"/>
</dbReference>
<dbReference type="InterPro" id="IPR007111">
    <property type="entry name" value="NACHT_NTPase"/>
</dbReference>
<keyword evidence="4" id="KW-1185">Reference proteome</keyword>
<accession>A0A8H3F829</accession>
<reference evidence="3" key="1">
    <citation type="submission" date="2021-03" db="EMBL/GenBank/DDBJ databases">
        <authorList>
            <person name="Tagirdzhanova G."/>
        </authorList>
    </citation>
    <scope>NUCLEOTIDE SEQUENCE</scope>
</reference>
<evidence type="ECO:0000313" key="3">
    <source>
        <dbReference type="EMBL" id="CAF9919876.1"/>
    </source>
</evidence>
<dbReference type="Gene3D" id="2.130.10.10">
    <property type="entry name" value="YVTN repeat-like/Quinoprotein amine dehydrogenase"/>
    <property type="match status" value="1"/>
</dbReference>
<comment type="caution">
    <text evidence="3">The sequence shown here is derived from an EMBL/GenBank/DDBJ whole genome shotgun (WGS) entry which is preliminary data.</text>
</comment>
<dbReference type="Gene3D" id="3.40.50.300">
    <property type="entry name" value="P-loop containing nucleotide triphosphate hydrolases"/>
    <property type="match status" value="1"/>
</dbReference>
<dbReference type="InterPro" id="IPR031359">
    <property type="entry name" value="NACHT_N"/>
</dbReference>
<dbReference type="Pfam" id="PF17100">
    <property type="entry name" value="NACHT_N"/>
    <property type="match status" value="1"/>
</dbReference>
<dbReference type="PANTHER" id="PTHR10039:SF17">
    <property type="entry name" value="FUNGAL STAND N-TERMINAL GOODBYE DOMAIN-CONTAINING PROTEIN-RELATED"/>
    <property type="match status" value="1"/>
</dbReference>
<protein>
    <recommendedName>
        <fullName evidence="2">NACHT domain-containing protein</fullName>
    </recommendedName>
</protein>
<dbReference type="InterPro" id="IPR027417">
    <property type="entry name" value="P-loop_NTPase"/>
</dbReference>
<dbReference type="SUPFAM" id="SSF69322">
    <property type="entry name" value="Tricorn protease domain 2"/>
    <property type="match status" value="1"/>
</dbReference>
<organism evidence="3 4">
    <name type="scientific">Gomphillus americanus</name>
    <dbReference type="NCBI Taxonomy" id="1940652"/>
    <lineage>
        <taxon>Eukaryota</taxon>
        <taxon>Fungi</taxon>
        <taxon>Dikarya</taxon>
        <taxon>Ascomycota</taxon>
        <taxon>Pezizomycotina</taxon>
        <taxon>Lecanoromycetes</taxon>
        <taxon>OSLEUM clade</taxon>
        <taxon>Ostropomycetidae</taxon>
        <taxon>Ostropales</taxon>
        <taxon>Graphidaceae</taxon>
        <taxon>Gomphilloideae</taxon>
        <taxon>Gomphillus</taxon>
    </lineage>
</organism>